<evidence type="ECO:0000313" key="1">
    <source>
        <dbReference type="EMBL" id="CAH1803047.1"/>
    </source>
</evidence>
<accession>A0A8J1UF90</accession>
<dbReference type="AlphaFoldDB" id="A0A8J1UF90"/>
<organism evidence="1 2">
    <name type="scientific">Owenia fusiformis</name>
    <name type="common">Polychaete worm</name>
    <dbReference type="NCBI Taxonomy" id="6347"/>
    <lineage>
        <taxon>Eukaryota</taxon>
        <taxon>Metazoa</taxon>
        <taxon>Spiralia</taxon>
        <taxon>Lophotrochozoa</taxon>
        <taxon>Annelida</taxon>
        <taxon>Polychaeta</taxon>
        <taxon>Sedentaria</taxon>
        <taxon>Canalipalpata</taxon>
        <taxon>Sabellida</taxon>
        <taxon>Oweniida</taxon>
        <taxon>Oweniidae</taxon>
        <taxon>Owenia</taxon>
    </lineage>
</organism>
<protein>
    <submittedName>
        <fullName evidence="1">Uncharacterized protein</fullName>
    </submittedName>
</protein>
<evidence type="ECO:0000313" key="2">
    <source>
        <dbReference type="Proteomes" id="UP000749559"/>
    </source>
</evidence>
<dbReference type="PANTHER" id="PTHR12242">
    <property type="entry name" value="OS02G0130600 PROTEIN-RELATED"/>
    <property type="match status" value="1"/>
</dbReference>
<name>A0A8J1UF90_OWEFU</name>
<dbReference type="Proteomes" id="UP000749559">
    <property type="component" value="Unassembled WGS sequence"/>
</dbReference>
<dbReference type="EMBL" id="CAIIXF020000228">
    <property type="protein sequence ID" value="CAH1803047.1"/>
    <property type="molecule type" value="Genomic_DNA"/>
</dbReference>
<dbReference type="Pfam" id="PF21534">
    <property type="entry name" value="Rost"/>
    <property type="match status" value="1"/>
</dbReference>
<reference evidence="1" key="1">
    <citation type="submission" date="2022-03" db="EMBL/GenBank/DDBJ databases">
        <authorList>
            <person name="Martin C."/>
        </authorList>
    </citation>
    <scope>NUCLEOTIDE SEQUENCE</scope>
</reference>
<sequence length="290" mass="33684">MTESFREEFRVAKFGLQYPFRKPFDSAQWRWPPVIFTIYRIVLPLYVASWYITLMVITKGRSGIHSSYAYLTIWSYTILLIHLIWAFGVNLVSIWIKRHRSNSSMSLHIDTKDGADNYAFQYDATAETSSGCQNTESVTKSNTWYMKVSWVLFSNSSVAAIIVTAIYFSALYSLTGQTHLDPFDFNLHGVNSIIMILEHCIAGYPIRLLHLIYPLIYGAIYIIFSAIYWSFDHKNNVLYPGVLDWNHPGSTMLVLCILVFLVVPILQLIFYGIHRLKLWLHLKIHSRPYF</sequence>
<dbReference type="PANTHER" id="PTHR12242:SF45">
    <property type="entry name" value="MARVEL DOMAIN-CONTAINING PROTEIN"/>
    <property type="match status" value="1"/>
</dbReference>
<dbReference type="OrthoDB" id="422220at2759"/>
<keyword evidence="2" id="KW-1185">Reference proteome</keyword>
<dbReference type="GO" id="GO:0016020">
    <property type="term" value="C:membrane"/>
    <property type="evidence" value="ECO:0007669"/>
    <property type="project" value="TreeGrafter"/>
</dbReference>
<proteinExistence type="predicted"/>
<gene>
    <name evidence="1" type="ORF">OFUS_LOCUS26675</name>
</gene>
<comment type="caution">
    <text evidence="1">The sequence shown here is derived from an EMBL/GenBank/DDBJ whole genome shotgun (WGS) entry which is preliminary data.</text>
</comment>
<dbReference type="InterPro" id="IPR049352">
    <property type="entry name" value="Rost"/>
</dbReference>